<proteinExistence type="predicted"/>
<feature type="compositionally biased region" description="Pro residues" evidence="1">
    <location>
        <begin position="140"/>
        <end position="154"/>
    </location>
</feature>
<evidence type="ECO:0000313" key="3">
    <source>
        <dbReference type="Proteomes" id="UP001603857"/>
    </source>
</evidence>
<sequence>MVMDIIDYARFCLHFIFLFFHLPPRTQRPLAQLQQCRLLPPAPTPPEAFPNQIWCRDGSNRPWGRYAGEIRDRVTHRRACFATTHTADEALPPSLPRRLRRRLANHAVAPEFRAVEVITHFPSPTQICTLAYSSSTTPPRAAPPPQSSPSPFPSRSPSSVHAVVAHPHQNQVKFPSAMVPFMCCFHLTWDYTRAHTLSFNSSDVSKTSDCAPVNGPKGNHVFLSLPTSLSPLFSMVYRRTPRTVFPSKQTGAKGAMGEVTPKIDIGKAFDKEYLALPFAVIAPLTMKLNAYFLWMSSINKHLEASDCSHTLVYMALSEQYGMAKFYYPVEHIHLPTATSPTGVAACKENCTYNKTSFIAAMLDSATKGFHHL</sequence>
<comment type="caution">
    <text evidence="2">The sequence shown here is derived from an EMBL/GenBank/DDBJ whole genome shotgun (WGS) entry which is preliminary data.</text>
</comment>
<name>A0ABD1LM45_9FABA</name>
<accession>A0ABD1LM45</accession>
<evidence type="ECO:0000256" key="1">
    <source>
        <dbReference type="SAM" id="MobiDB-lite"/>
    </source>
</evidence>
<gene>
    <name evidence="2" type="ORF">Fmac_023654</name>
</gene>
<feature type="region of interest" description="Disordered" evidence="1">
    <location>
        <begin position="133"/>
        <end position="159"/>
    </location>
</feature>
<organism evidence="2 3">
    <name type="scientific">Flemingia macrophylla</name>
    <dbReference type="NCBI Taxonomy" id="520843"/>
    <lineage>
        <taxon>Eukaryota</taxon>
        <taxon>Viridiplantae</taxon>
        <taxon>Streptophyta</taxon>
        <taxon>Embryophyta</taxon>
        <taxon>Tracheophyta</taxon>
        <taxon>Spermatophyta</taxon>
        <taxon>Magnoliopsida</taxon>
        <taxon>eudicotyledons</taxon>
        <taxon>Gunneridae</taxon>
        <taxon>Pentapetalae</taxon>
        <taxon>rosids</taxon>
        <taxon>fabids</taxon>
        <taxon>Fabales</taxon>
        <taxon>Fabaceae</taxon>
        <taxon>Papilionoideae</taxon>
        <taxon>50 kb inversion clade</taxon>
        <taxon>NPAAA clade</taxon>
        <taxon>indigoferoid/millettioid clade</taxon>
        <taxon>Phaseoleae</taxon>
        <taxon>Flemingia</taxon>
    </lineage>
</organism>
<dbReference type="EMBL" id="JBGMDY010000008">
    <property type="protein sequence ID" value="KAL2324596.1"/>
    <property type="molecule type" value="Genomic_DNA"/>
</dbReference>
<protein>
    <submittedName>
        <fullName evidence="2">Uncharacterized protein</fullName>
    </submittedName>
</protein>
<reference evidence="2 3" key="1">
    <citation type="submission" date="2024-08" db="EMBL/GenBank/DDBJ databases">
        <title>Insights into the chromosomal genome structure of Flemingia macrophylla.</title>
        <authorList>
            <person name="Ding Y."/>
            <person name="Zhao Y."/>
            <person name="Bi W."/>
            <person name="Wu M."/>
            <person name="Zhao G."/>
            <person name="Gong Y."/>
            <person name="Li W."/>
            <person name="Zhang P."/>
        </authorList>
    </citation>
    <scope>NUCLEOTIDE SEQUENCE [LARGE SCALE GENOMIC DNA]</scope>
    <source>
        <strain evidence="2">DYQJB</strain>
        <tissue evidence="2">Leaf</tissue>
    </source>
</reference>
<evidence type="ECO:0000313" key="2">
    <source>
        <dbReference type="EMBL" id="KAL2324596.1"/>
    </source>
</evidence>
<keyword evidence="3" id="KW-1185">Reference proteome</keyword>
<dbReference type="Proteomes" id="UP001603857">
    <property type="component" value="Unassembled WGS sequence"/>
</dbReference>
<dbReference type="AlphaFoldDB" id="A0ABD1LM45"/>